<evidence type="ECO:0000259" key="2">
    <source>
        <dbReference type="Pfam" id="PF13518"/>
    </source>
</evidence>
<dbReference type="InterPro" id="IPR009057">
    <property type="entry name" value="Homeodomain-like_sf"/>
</dbReference>
<feature type="region of interest" description="Disordered" evidence="1">
    <location>
        <begin position="60"/>
        <end position="160"/>
    </location>
</feature>
<dbReference type="AlphaFoldDB" id="A0A2C5XFC3"/>
<dbReference type="SUPFAM" id="SSF46689">
    <property type="entry name" value="Homeodomain-like"/>
    <property type="match status" value="1"/>
</dbReference>
<evidence type="ECO:0000313" key="4">
    <source>
        <dbReference type="Proteomes" id="UP000226192"/>
    </source>
</evidence>
<accession>A0A2C5XFC3</accession>
<gene>
    <name evidence="3" type="ORF">CDD81_1553</name>
</gene>
<sequence>MASETKPLDSFLSRGRNNEISLELRTAIVEAVNSGRKQSDAARDFNVSRQSVSRLIQRLKESGSVARSKRSGRPRKIVTARQTRAALRKARRELRASAQASGQQKTSSDSLAAPTATEAEQLGDANGLRTGVDGVENSATESTDGQARGAVSVNGEPMSQALEDLRSEIRSEMRSIRAGMQEMVSNINTVNDKVDALNRKLAISDRNSIARLQNSIISHDGVYLVPLYSPITGEVAHNYPSTLKHLDTFTASQVDALLTQLGEPGGGQPPTRKRQLYMALGITARVV</sequence>
<feature type="domain" description="Insertion element IS150 protein InsJ-like helix-turn-helix" evidence="2">
    <location>
        <begin position="25"/>
        <end position="75"/>
    </location>
</feature>
<evidence type="ECO:0000256" key="1">
    <source>
        <dbReference type="SAM" id="MobiDB-lite"/>
    </source>
</evidence>
<dbReference type="InterPro" id="IPR036388">
    <property type="entry name" value="WH-like_DNA-bd_sf"/>
</dbReference>
<evidence type="ECO:0000313" key="3">
    <source>
        <dbReference type="EMBL" id="PHH60548.1"/>
    </source>
</evidence>
<keyword evidence="4" id="KW-1185">Reference proteome</keyword>
<name>A0A2C5XFC3_9HYPO</name>
<comment type="caution">
    <text evidence="3">The sequence shown here is derived from an EMBL/GenBank/DDBJ whole genome shotgun (WGS) entry which is preliminary data.</text>
</comment>
<feature type="compositionally biased region" description="Basic residues" evidence="1">
    <location>
        <begin position="67"/>
        <end position="78"/>
    </location>
</feature>
<dbReference type="Proteomes" id="UP000226192">
    <property type="component" value="Unassembled WGS sequence"/>
</dbReference>
<organism evidence="3 4">
    <name type="scientific">Ophiocordyceps australis</name>
    <dbReference type="NCBI Taxonomy" id="1399860"/>
    <lineage>
        <taxon>Eukaryota</taxon>
        <taxon>Fungi</taxon>
        <taxon>Dikarya</taxon>
        <taxon>Ascomycota</taxon>
        <taxon>Pezizomycotina</taxon>
        <taxon>Sordariomycetes</taxon>
        <taxon>Hypocreomycetidae</taxon>
        <taxon>Hypocreales</taxon>
        <taxon>Ophiocordycipitaceae</taxon>
        <taxon>Ophiocordyceps</taxon>
    </lineage>
</organism>
<protein>
    <recommendedName>
        <fullName evidence="2">Insertion element IS150 protein InsJ-like helix-turn-helix domain-containing protein</fullName>
    </recommendedName>
</protein>
<dbReference type="Gene3D" id="1.10.10.10">
    <property type="entry name" value="Winged helix-like DNA-binding domain superfamily/Winged helix DNA-binding domain"/>
    <property type="match status" value="1"/>
</dbReference>
<dbReference type="InterPro" id="IPR055247">
    <property type="entry name" value="InsJ-like_HTH"/>
</dbReference>
<proteinExistence type="predicted"/>
<reference evidence="3 4" key="1">
    <citation type="submission" date="2017-06" db="EMBL/GenBank/DDBJ databases">
        <title>Ant-infecting Ophiocordyceps genomes reveal a high diversity of potential behavioral manipulation genes and a possible major role for enterotoxins.</title>
        <authorList>
            <person name="De Bekker C."/>
            <person name="Evans H.C."/>
            <person name="Brachmann A."/>
            <person name="Hughes D.P."/>
        </authorList>
    </citation>
    <scope>NUCLEOTIDE SEQUENCE [LARGE SCALE GENOMIC DNA]</scope>
    <source>
        <strain evidence="3 4">Map64</strain>
    </source>
</reference>
<feature type="compositionally biased region" description="Polar residues" evidence="1">
    <location>
        <begin position="99"/>
        <end position="110"/>
    </location>
</feature>
<dbReference type="OrthoDB" id="3641511at2759"/>
<dbReference type="EMBL" id="NJET01000141">
    <property type="protein sequence ID" value="PHH60548.1"/>
    <property type="molecule type" value="Genomic_DNA"/>
</dbReference>
<dbReference type="Pfam" id="PF13518">
    <property type="entry name" value="HTH_28"/>
    <property type="match status" value="1"/>
</dbReference>
<dbReference type="STRING" id="1399860.A0A2C5XFC3"/>